<name>T1F7V7_HELRO</name>
<dbReference type="Proteomes" id="UP000015101">
    <property type="component" value="Unassembled WGS sequence"/>
</dbReference>
<evidence type="ECO:0000313" key="1">
    <source>
        <dbReference type="EMBL" id="ESO02824.1"/>
    </source>
</evidence>
<reference evidence="1 3" key="2">
    <citation type="journal article" date="2013" name="Nature">
        <title>Insights into bilaterian evolution from three spiralian genomes.</title>
        <authorList>
            <person name="Simakov O."/>
            <person name="Marletaz F."/>
            <person name="Cho S.J."/>
            <person name="Edsinger-Gonzales E."/>
            <person name="Havlak P."/>
            <person name="Hellsten U."/>
            <person name="Kuo D.H."/>
            <person name="Larsson T."/>
            <person name="Lv J."/>
            <person name="Arendt D."/>
            <person name="Savage R."/>
            <person name="Osoegawa K."/>
            <person name="de Jong P."/>
            <person name="Grimwood J."/>
            <person name="Chapman J.A."/>
            <person name="Shapiro H."/>
            <person name="Aerts A."/>
            <person name="Otillar R.P."/>
            <person name="Terry A.Y."/>
            <person name="Boore J.L."/>
            <person name="Grigoriev I.V."/>
            <person name="Lindberg D.R."/>
            <person name="Seaver E.C."/>
            <person name="Weisblat D.A."/>
            <person name="Putnam N.H."/>
            <person name="Rokhsar D.S."/>
        </authorList>
    </citation>
    <scope>NUCLEOTIDE SEQUENCE</scope>
</reference>
<accession>T1F7V7</accession>
<keyword evidence="3" id="KW-1185">Reference proteome</keyword>
<gene>
    <name evidence="2" type="primary">20204906</name>
    <name evidence="1" type="ORF">HELRODRAFT_174248</name>
</gene>
<dbReference type="PANTHER" id="PTHR33776">
    <property type="entry name" value="ENDO/EXONUCLEASE/PHOSPHATASE DOMAIN-CONTAINING PROTEIN"/>
    <property type="match status" value="1"/>
</dbReference>
<evidence type="ECO:0000313" key="2">
    <source>
        <dbReference type="EnsemblMetazoa" id="HelroP174248"/>
    </source>
</evidence>
<dbReference type="EMBL" id="KB096716">
    <property type="protein sequence ID" value="ESO02824.1"/>
    <property type="molecule type" value="Genomic_DNA"/>
</dbReference>
<dbReference type="HOGENOM" id="CLU_1086946_0_0_1"/>
<dbReference type="EnsemblMetazoa" id="HelroT174248">
    <property type="protein sequence ID" value="HelroP174248"/>
    <property type="gene ID" value="HelroG174248"/>
</dbReference>
<evidence type="ECO:0008006" key="4">
    <source>
        <dbReference type="Google" id="ProtNLM"/>
    </source>
</evidence>
<sequence length="256" mass="28893">MEHISILTTRILLTGDFNIHIERTDDVYAIGLLEVFNMFQMVNHVNGSIHNFGETLDLHVSSLGFSVQIIRPSIHQPIHQISTSPKNKFMRSESILKAAAITKYISKLIINFNSKTFTNSKRGSKVMWDQVNKIRGSDKSFKTSTSQQIDANTLNTQFASMSTDPFYKTPPTKAKTIISRHQHQQFISYSVMHILTMTCPSGTGPDGLPACLRGIKLLFDITESLIISRIKYAAPSWFGFTTHQQLQSFIKKTNPL</sequence>
<dbReference type="RefSeq" id="XP_009019038.1">
    <property type="nucleotide sequence ID" value="XM_009020790.1"/>
</dbReference>
<dbReference type="KEGG" id="hro:HELRODRAFT_174248"/>
<protein>
    <recommendedName>
        <fullName evidence="4">Endonuclease/exonuclease/phosphatase domain-containing protein</fullName>
    </recommendedName>
</protein>
<proteinExistence type="predicted"/>
<dbReference type="AlphaFoldDB" id="T1F7V7"/>
<evidence type="ECO:0000313" key="3">
    <source>
        <dbReference type="Proteomes" id="UP000015101"/>
    </source>
</evidence>
<organism evidence="2 3">
    <name type="scientific">Helobdella robusta</name>
    <name type="common">Californian leech</name>
    <dbReference type="NCBI Taxonomy" id="6412"/>
    <lineage>
        <taxon>Eukaryota</taxon>
        <taxon>Metazoa</taxon>
        <taxon>Spiralia</taxon>
        <taxon>Lophotrochozoa</taxon>
        <taxon>Annelida</taxon>
        <taxon>Clitellata</taxon>
        <taxon>Hirudinea</taxon>
        <taxon>Rhynchobdellida</taxon>
        <taxon>Glossiphoniidae</taxon>
        <taxon>Helobdella</taxon>
    </lineage>
</organism>
<dbReference type="PANTHER" id="PTHR33776:SF3">
    <property type="entry name" value="PHD-TYPE DOMAIN-CONTAINING PROTEIN"/>
    <property type="match status" value="1"/>
</dbReference>
<dbReference type="GeneID" id="20204906"/>
<dbReference type="InParanoid" id="T1F7V7"/>
<dbReference type="CTD" id="20204906"/>
<dbReference type="OrthoDB" id="10072198at2759"/>
<reference evidence="2" key="3">
    <citation type="submission" date="2015-06" db="UniProtKB">
        <authorList>
            <consortium name="EnsemblMetazoa"/>
        </authorList>
    </citation>
    <scope>IDENTIFICATION</scope>
</reference>
<dbReference type="EMBL" id="AMQM01004865">
    <property type="status" value="NOT_ANNOTATED_CDS"/>
    <property type="molecule type" value="Genomic_DNA"/>
</dbReference>
<reference evidence="3" key="1">
    <citation type="submission" date="2012-12" db="EMBL/GenBank/DDBJ databases">
        <authorList>
            <person name="Hellsten U."/>
            <person name="Grimwood J."/>
            <person name="Chapman J.A."/>
            <person name="Shapiro H."/>
            <person name="Aerts A."/>
            <person name="Otillar R.P."/>
            <person name="Terry A.Y."/>
            <person name="Boore J.L."/>
            <person name="Simakov O."/>
            <person name="Marletaz F."/>
            <person name="Cho S.-J."/>
            <person name="Edsinger-Gonzales E."/>
            <person name="Havlak P."/>
            <person name="Kuo D.-H."/>
            <person name="Larsson T."/>
            <person name="Lv J."/>
            <person name="Arendt D."/>
            <person name="Savage R."/>
            <person name="Osoegawa K."/>
            <person name="de Jong P."/>
            <person name="Lindberg D.R."/>
            <person name="Seaver E.C."/>
            <person name="Weisblat D.A."/>
            <person name="Putnam N.H."/>
            <person name="Grigoriev I.V."/>
            <person name="Rokhsar D.S."/>
        </authorList>
    </citation>
    <scope>NUCLEOTIDE SEQUENCE</scope>
</reference>